<comment type="caution">
    <text evidence="2">The sequence shown here is derived from an EMBL/GenBank/DDBJ whole genome shotgun (WGS) entry which is preliminary data.</text>
</comment>
<proteinExistence type="inferred from homology"/>
<protein>
    <submittedName>
        <fullName evidence="2">Uncharacterized protein</fullName>
    </submittedName>
</protein>
<dbReference type="CDD" id="cd00090">
    <property type="entry name" value="HTH_ARSR"/>
    <property type="match status" value="1"/>
</dbReference>
<dbReference type="EMBL" id="BJNY01000017">
    <property type="protein sequence ID" value="GED07257.1"/>
    <property type="molecule type" value="Genomic_DNA"/>
</dbReference>
<keyword evidence="3" id="KW-1185">Reference proteome</keyword>
<evidence type="ECO:0000313" key="2">
    <source>
        <dbReference type="EMBL" id="GED07257.1"/>
    </source>
</evidence>
<dbReference type="SUPFAM" id="SSF53067">
    <property type="entry name" value="Actin-like ATPase domain"/>
    <property type="match status" value="1"/>
</dbReference>
<dbReference type="SUPFAM" id="SSF46785">
    <property type="entry name" value="Winged helix' DNA-binding domain"/>
    <property type="match status" value="1"/>
</dbReference>
<evidence type="ECO:0000313" key="3">
    <source>
        <dbReference type="Proteomes" id="UP000316612"/>
    </source>
</evidence>
<dbReference type="InterPro" id="IPR011991">
    <property type="entry name" value="ArsR-like_HTH"/>
</dbReference>
<dbReference type="Gene3D" id="3.30.420.40">
    <property type="match status" value="3"/>
</dbReference>
<dbReference type="AlphaFoldDB" id="A0A4Y4DRK9"/>
<dbReference type="InterPro" id="IPR043129">
    <property type="entry name" value="ATPase_NBD"/>
</dbReference>
<dbReference type="PANTHER" id="PTHR18964:SF149">
    <property type="entry name" value="BIFUNCTIONAL UDP-N-ACETYLGLUCOSAMINE 2-EPIMERASE_N-ACETYLMANNOSAMINE KINASE"/>
    <property type="match status" value="1"/>
</dbReference>
<dbReference type="InterPro" id="IPR000600">
    <property type="entry name" value="ROK"/>
</dbReference>
<dbReference type="Gene3D" id="1.10.10.10">
    <property type="entry name" value="Winged helix-like DNA-binding domain superfamily/Winged helix DNA-binding domain"/>
    <property type="match status" value="1"/>
</dbReference>
<dbReference type="PANTHER" id="PTHR18964">
    <property type="entry name" value="ROK (REPRESSOR, ORF, KINASE) FAMILY"/>
    <property type="match status" value="1"/>
</dbReference>
<dbReference type="InterPro" id="IPR036388">
    <property type="entry name" value="WH-like_DNA-bd_sf"/>
</dbReference>
<name>A0A4Y4DRK9_GLUUR</name>
<organism evidence="2 3">
    <name type="scientific">Glutamicibacter uratoxydans</name>
    <name type="common">Arthrobacter uratoxydans</name>
    <dbReference type="NCBI Taxonomy" id="43667"/>
    <lineage>
        <taxon>Bacteria</taxon>
        <taxon>Bacillati</taxon>
        <taxon>Actinomycetota</taxon>
        <taxon>Actinomycetes</taxon>
        <taxon>Micrococcales</taxon>
        <taxon>Micrococcaceae</taxon>
        <taxon>Glutamicibacter</taxon>
    </lineage>
</organism>
<gene>
    <name evidence="2" type="ORF">AUR04nite_27890</name>
</gene>
<dbReference type="Proteomes" id="UP000316612">
    <property type="component" value="Unassembled WGS sequence"/>
</dbReference>
<dbReference type="OrthoDB" id="3523179at2"/>
<reference evidence="2 3" key="1">
    <citation type="submission" date="2019-06" db="EMBL/GenBank/DDBJ databases">
        <title>Whole genome shotgun sequence of Glutamicibacter uratoxydans NBRC 15515.</title>
        <authorList>
            <person name="Hosoyama A."/>
            <person name="Uohara A."/>
            <person name="Ohji S."/>
            <person name="Ichikawa N."/>
        </authorList>
    </citation>
    <scope>NUCLEOTIDE SEQUENCE [LARGE SCALE GENOMIC DNA]</scope>
    <source>
        <strain evidence="2 3">NBRC 15515</strain>
    </source>
</reference>
<dbReference type="RefSeq" id="WP_141366190.1">
    <property type="nucleotide sequence ID" value="NZ_BAAAJL010000003.1"/>
</dbReference>
<sequence>MSLQLPGARALATVTDAKVFALLGTGPATRTEISVQLGISKPTASQAILRLQQFGLVSEGKSSAQGKRGRIPERYELRQDYGHVLAVELSAQQLVIQAEDLVGQELARFSAQIDSQTTQQQVLDTAGRLLTELDAAVRSPRLAVGISQAAPVMHDEQGGVRVIGTPIFAASDADIASLFDAEISLLDNDVNWMAVAEYGQRQGSMLLVYLGAGIGAALMIDGALHRGRYGVAGELENQKLGDATLLEHLERGGLVGQRILFEKLADPESRRALVEPLGAVLGNLVGFLDPEAVVVTGPGASEELAAELGQAVEQAVPLVHSQFQYSQHGGDGALAGAMAGARSSALETLWKQYREV</sequence>
<dbReference type="InterPro" id="IPR036390">
    <property type="entry name" value="WH_DNA-bd_sf"/>
</dbReference>
<comment type="similarity">
    <text evidence="1">Belongs to the ROK (NagC/XylR) family.</text>
</comment>
<evidence type="ECO:0000256" key="1">
    <source>
        <dbReference type="ARBA" id="ARBA00006479"/>
    </source>
</evidence>
<dbReference type="CDD" id="cd23763">
    <property type="entry name" value="ASKHA_ATPase_ROK"/>
    <property type="match status" value="1"/>
</dbReference>
<dbReference type="Pfam" id="PF00480">
    <property type="entry name" value="ROK"/>
    <property type="match status" value="1"/>
</dbReference>
<accession>A0A4Y4DRK9</accession>